<evidence type="ECO:0000313" key="3">
    <source>
        <dbReference type="Proteomes" id="UP001151760"/>
    </source>
</evidence>
<gene>
    <name evidence="2" type="ORF">Tco_0600234</name>
</gene>
<sequence>MDKVDLEDLTIEQYLRLTQENRTPKKIEDMTISEYVEYEKKVNEKHISNTKSYLPTYFGKSTPTHDPIIEFAHYFDHNQPGAKTNYDSEEIEEEVEYMSDDEVVMSEQEESNHGYTQNIQHFEEKDDVDEWLNAKITNHMSMQGVENMKDALISIIKSIKQEMKDGIMKRQSEALTSSISDEVSSIASNEVDKDDNNTSNTAPCRLLEELSPGKFEQRSRFCGTPNPQDEIAKPISFLPDIRGLVKRWHVCKPTHVTYDDGSGEDCGMWPTCDPDSKFCFGYKEVFRVRYEQQNIDDTIRECRYYEWVAQNYEFSKHRTLTSMNLNDPISTPQVRQEQGDDEPRPIRPCPCNYSFEEWIKIRFGHNNLHESNREFVFNEWIHDSYNVEEEYAREIGDLYSRRFNEYNRVFNNEIEHLSNEYILRIRKRGNQDSEVVKVFLRIRELVEHSVRKTLELGTRGENLKVYKEVIKKDFETVKGKKEQSKSLALKVKNKVSDEDSSSSDSEDKECGDPNHHIGECSKLPKNNNQRAFIGGTWSDNGEDEVEKTKDETCLDKPILILGSVERGKVLNITMRCLTSIMYIAGIYINGKYRMYTAGKY</sequence>
<dbReference type="Proteomes" id="UP001151760">
    <property type="component" value="Unassembled WGS sequence"/>
</dbReference>
<dbReference type="EMBL" id="BQNB010008492">
    <property type="protein sequence ID" value="GJS50113.1"/>
    <property type="molecule type" value="Genomic_DNA"/>
</dbReference>
<name>A0ABQ4WB85_9ASTR</name>
<accession>A0ABQ4WB85</accession>
<feature type="region of interest" description="Disordered" evidence="1">
    <location>
        <begin position="490"/>
        <end position="523"/>
    </location>
</feature>
<reference evidence="2" key="2">
    <citation type="submission" date="2022-01" db="EMBL/GenBank/DDBJ databases">
        <authorList>
            <person name="Yamashiro T."/>
            <person name="Shiraishi A."/>
            <person name="Satake H."/>
            <person name="Nakayama K."/>
        </authorList>
    </citation>
    <scope>NUCLEOTIDE SEQUENCE</scope>
</reference>
<protein>
    <submittedName>
        <fullName evidence="2">Uncharacterized protein</fullName>
    </submittedName>
</protein>
<organism evidence="2 3">
    <name type="scientific">Tanacetum coccineum</name>
    <dbReference type="NCBI Taxonomy" id="301880"/>
    <lineage>
        <taxon>Eukaryota</taxon>
        <taxon>Viridiplantae</taxon>
        <taxon>Streptophyta</taxon>
        <taxon>Embryophyta</taxon>
        <taxon>Tracheophyta</taxon>
        <taxon>Spermatophyta</taxon>
        <taxon>Magnoliopsida</taxon>
        <taxon>eudicotyledons</taxon>
        <taxon>Gunneridae</taxon>
        <taxon>Pentapetalae</taxon>
        <taxon>asterids</taxon>
        <taxon>campanulids</taxon>
        <taxon>Asterales</taxon>
        <taxon>Asteraceae</taxon>
        <taxon>Asteroideae</taxon>
        <taxon>Anthemideae</taxon>
        <taxon>Anthemidinae</taxon>
        <taxon>Tanacetum</taxon>
    </lineage>
</organism>
<evidence type="ECO:0000256" key="1">
    <source>
        <dbReference type="SAM" id="MobiDB-lite"/>
    </source>
</evidence>
<feature type="compositionally biased region" description="Acidic residues" evidence="1">
    <location>
        <begin position="498"/>
        <end position="507"/>
    </location>
</feature>
<proteinExistence type="predicted"/>
<feature type="compositionally biased region" description="Basic and acidic residues" evidence="1">
    <location>
        <begin position="508"/>
        <end position="519"/>
    </location>
</feature>
<comment type="caution">
    <text evidence="2">The sequence shown here is derived from an EMBL/GenBank/DDBJ whole genome shotgun (WGS) entry which is preliminary data.</text>
</comment>
<reference evidence="2" key="1">
    <citation type="journal article" date="2022" name="Int. J. Mol. Sci.">
        <title>Draft Genome of Tanacetum Coccineum: Genomic Comparison of Closely Related Tanacetum-Family Plants.</title>
        <authorList>
            <person name="Yamashiro T."/>
            <person name="Shiraishi A."/>
            <person name="Nakayama K."/>
            <person name="Satake H."/>
        </authorList>
    </citation>
    <scope>NUCLEOTIDE SEQUENCE</scope>
</reference>
<evidence type="ECO:0000313" key="2">
    <source>
        <dbReference type="EMBL" id="GJS50113.1"/>
    </source>
</evidence>
<keyword evidence="3" id="KW-1185">Reference proteome</keyword>